<dbReference type="Proteomes" id="UP001201812">
    <property type="component" value="Unassembled WGS sequence"/>
</dbReference>
<proteinExistence type="predicted"/>
<gene>
    <name evidence="1" type="ORF">DdX_14988</name>
</gene>
<reference evidence="1" key="1">
    <citation type="submission" date="2022-01" db="EMBL/GenBank/DDBJ databases">
        <title>Genome Sequence Resource for Two Populations of Ditylenchus destructor, the Migratory Endoparasitic Phytonematode.</title>
        <authorList>
            <person name="Zhang H."/>
            <person name="Lin R."/>
            <person name="Xie B."/>
        </authorList>
    </citation>
    <scope>NUCLEOTIDE SEQUENCE</scope>
    <source>
        <strain evidence="1">BazhouSP</strain>
    </source>
</reference>
<comment type="caution">
    <text evidence="1">The sequence shown here is derived from an EMBL/GenBank/DDBJ whole genome shotgun (WGS) entry which is preliminary data.</text>
</comment>
<organism evidence="1 2">
    <name type="scientific">Ditylenchus destructor</name>
    <dbReference type="NCBI Taxonomy" id="166010"/>
    <lineage>
        <taxon>Eukaryota</taxon>
        <taxon>Metazoa</taxon>
        <taxon>Ecdysozoa</taxon>
        <taxon>Nematoda</taxon>
        <taxon>Chromadorea</taxon>
        <taxon>Rhabditida</taxon>
        <taxon>Tylenchina</taxon>
        <taxon>Tylenchomorpha</taxon>
        <taxon>Sphaerularioidea</taxon>
        <taxon>Anguinidae</taxon>
        <taxon>Anguininae</taxon>
        <taxon>Ditylenchus</taxon>
    </lineage>
</organism>
<keyword evidence="2" id="KW-1185">Reference proteome</keyword>
<sequence>MHHLELLQKFQNGCRNEIEELFTALEWILNEDQKAELEPFLANARDLVEKCTCSLQTPQQSAKRLSALLPIPNRTMANQRLAERKIAKLSTPQTHTTIRQLNYPSFVNQLDLKHLNHPPLNITSSPFPESRE</sequence>
<evidence type="ECO:0000313" key="2">
    <source>
        <dbReference type="Proteomes" id="UP001201812"/>
    </source>
</evidence>
<protein>
    <submittedName>
        <fullName evidence="1">Uncharacterized protein</fullName>
    </submittedName>
</protein>
<dbReference type="AlphaFoldDB" id="A0AAD4MTI4"/>
<dbReference type="EMBL" id="JAKKPZ010000085">
    <property type="protein sequence ID" value="KAI1703253.1"/>
    <property type="molecule type" value="Genomic_DNA"/>
</dbReference>
<name>A0AAD4MTI4_9BILA</name>
<evidence type="ECO:0000313" key="1">
    <source>
        <dbReference type="EMBL" id="KAI1703253.1"/>
    </source>
</evidence>
<accession>A0AAD4MTI4</accession>